<evidence type="ECO:0000256" key="2">
    <source>
        <dbReference type="SAM" id="SignalP"/>
    </source>
</evidence>
<dbReference type="OMA" id="CIADDCD"/>
<feature type="chain" id="PRO_5004717372" description="UPAR/Ly6 domain-containing protein" evidence="2">
    <location>
        <begin position="27"/>
        <end position="143"/>
    </location>
</feature>
<keyword evidence="2" id="KW-0732">Signal</keyword>
<keyword evidence="1" id="KW-0472">Membrane</keyword>
<accession>V4CD92</accession>
<dbReference type="RefSeq" id="XP_009049438.1">
    <property type="nucleotide sequence ID" value="XM_009051190.1"/>
</dbReference>
<dbReference type="Proteomes" id="UP000030746">
    <property type="component" value="Unassembled WGS sequence"/>
</dbReference>
<organism evidence="3 4">
    <name type="scientific">Lottia gigantea</name>
    <name type="common">Giant owl limpet</name>
    <dbReference type="NCBI Taxonomy" id="225164"/>
    <lineage>
        <taxon>Eukaryota</taxon>
        <taxon>Metazoa</taxon>
        <taxon>Spiralia</taxon>
        <taxon>Lophotrochozoa</taxon>
        <taxon>Mollusca</taxon>
        <taxon>Gastropoda</taxon>
        <taxon>Patellogastropoda</taxon>
        <taxon>Lottioidea</taxon>
        <taxon>Lottiidae</taxon>
        <taxon>Lottia</taxon>
    </lineage>
</organism>
<protein>
    <recommendedName>
        <fullName evidence="5">UPAR/Ly6 domain-containing protein</fullName>
    </recommendedName>
</protein>
<dbReference type="EMBL" id="KB200870">
    <property type="protein sequence ID" value="ESO99854.1"/>
    <property type="molecule type" value="Genomic_DNA"/>
</dbReference>
<dbReference type="AlphaFoldDB" id="V4CD92"/>
<evidence type="ECO:0008006" key="5">
    <source>
        <dbReference type="Google" id="ProtNLM"/>
    </source>
</evidence>
<dbReference type="CTD" id="20242382"/>
<dbReference type="HOGENOM" id="CLU_148232_0_0_1"/>
<keyword evidence="1" id="KW-0812">Transmembrane</keyword>
<dbReference type="GeneID" id="20242382"/>
<evidence type="ECO:0000313" key="3">
    <source>
        <dbReference type="EMBL" id="ESO99854.1"/>
    </source>
</evidence>
<name>V4CD92_LOTGI</name>
<gene>
    <name evidence="3" type="ORF">LOTGIDRAFT_173458</name>
</gene>
<feature type="transmembrane region" description="Helical" evidence="1">
    <location>
        <begin position="123"/>
        <end position="141"/>
    </location>
</feature>
<evidence type="ECO:0000313" key="4">
    <source>
        <dbReference type="Proteomes" id="UP000030746"/>
    </source>
</evidence>
<keyword evidence="1" id="KW-1133">Transmembrane helix</keyword>
<reference evidence="3 4" key="1">
    <citation type="journal article" date="2013" name="Nature">
        <title>Insights into bilaterian evolution from three spiralian genomes.</title>
        <authorList>
            <person name="Simakov O."/>
            <person name="Marletaz F."/>
            <person name="Cho S.J."/>
            <person name="Edsinger-Gonzales E."/>
            <person name="Havlak P."/>
            <person name="Hellsten U."/>
            <person name="Kuo D.H."/>
            <person name="Larsson T."/>
            <person name="Lv J."/>
            <person name="Arendt D."/>
            <person name="Savage R."/>
            <person name="Osoegawa K."/>
            <person name="de Jong P."/>
            <person name="Grimwood J."/>
            <person name="Chapman J.A."/>
            <person name="Shapiro H."/>
            <person name="Aerts A."/>
            <person name="Otillar R.P."/>
            <person name="Terry A.Y."/>
            <person name="Boore J.L."/>
            <person name="Grigoriev I.V."/>
            <person name="Lindberg D.R."/>
            <person name="Seaver E.C."/>
            <person name="Weisblat D.A."/>
            <person name="Putnam N.H."/>
            <person name="Rokhsar D.S."/>
        </authorList>
    </citation>
    <scope>NUCLEOTIDE SEQUENCE [LARGE SCALE GENOMIC DNA]</scope>
</reference>
<evidence type="ECO:0000256" key="1">
    <source>
        <dbReference type="SAM" id="Phobius"/>
    </source>
</evidence>
<dbReference type="KEGG" id="lgi:LOTGIDRAFT_173458"/>
<proteinExistence type="predicted"/>
<sequence>MVEIISSRQITLWFVAFITFIGITESLKCWHCVADNCEEDPQNNYKASQKTCLEGQICQKVYFEMYSTEDDVKYKSLVRSCAEDCSSSNDFYNCSNDLYTTRGCIKRSCCDDEDLCNNSHKNFTAFTIQLIIVVCGILMFFGN</sequence>
<feature type="signal peptide" evidence="2">
    <location>
        <begin position="1"/>
        <end position="26"/>
    </location>
</feature>
<dbReference type="OrthoDB" id="6110938at2759"/>
<keyword evidence="4" id="KW-1185">Reference proteome</keyword>